<feature type="transmembrane region" description="Helical" evidence="1">
    <location>
        <begin position="23"/>
        <end position="45"/>
    </location>
</feature>
<evidence type="ECO:0000313" key="2">
    <source>
        <dbReference type="EMBL" id="CAI0461094.1"/>
    </source>
</evidence>
<comment type="caution">
    <text evidence="2">The sequence shown here is derived from an EMBL/GenBank/DDBJ whole genome shotgun (WGS) entry which is preliminary data.</text>
</comment>
<keyword evidence="1" id="KW-1133">Transmembrane helix</keyword>
<keyword evidence="1" id="KW-0812">Transmembrane</keyword>
<evidence type="ECO:0000256" key="1">
    <source>
        <dbReference type="SAM" id="Phobius"/>
    </source>
</evidence>
<gene>
    <name evidence="2" type="ORF">LITE_LOCUS34785</name>
</gene>
<keyword evidence="3" id="KW-1185">Reference proteome</keyword>
<sequence>MNPWSKLCQSSAGLAGLFFGLELGFWFCFSAAAPACSVFYCNFFLSSLSC</sequence>
<protein>
    <submittedName>
        <fullName evidence="2">Uncharacterized protein</fullName>
    </submittedName>
</protein>
<accession>A0AAV0NR90</accession>
<dbReference type="Proteomes" id="UP001154282">
    <property type="component" value="Unassembled WGS sequence"/>
</dbReference>
<keyword evidence="1" id="KW-0472">Membrane</keyword>
<organism evidence="2 3">
    <name type="scientific">Linum tenue</name>
    <dbReference type="NCBI Taxonomy" id="586396"/>
    <lineage>
        <taxon>Eukaryota</taxon>
        <taxon>Viridiplantae</taxon>
        <taxon>Streptophyta</taxon>
        <taxon>Embryophyta</taxon>
        <taxon>Tracheophyta</taxon>
        <taxon>Spermatophyta</taxon>
        <taxon>Magnoliopsida</taxon>
        <taxon>eudicotyledons</taxon>
        <taxon>Gunneridae</taxon>
        <taxon>Pentapetalae</taxon>
        <taxon>rosids</taxon>
        <taxon>fabids</taxon>
        <taxon>Malpighiales</taxon>
        <taxon>Linaceae</taxon>
        <taxon>Linum</taxon>
    </lineage>
</organism>
<evidence type="ECO:0000313" key="3">
    <source>
        <dbReference type="Proteomes" id="UP001154282"/>
    </source>
</evidence>
<feature type="non-terminal residue" evidence="2">
    <location>
        <position position="50"/>
    </location>
</feature>
<name>A0AAV0NR90_9ROSI</name>
<reference evidence="2" key="1">
    <citation type="submission" date="2022-08" db="EMBL/GenBank/DDBJ databases">
        <authorList>
            <person name="Gutierrez-Valencia J."/>
        </authorList>
    </citation>
    <scope>NUCLEOTIDE SEQUENCE</scope>
</reference>
<dbReference type="AlphaFoldDB" id="A0AAV0NR90"/>
<proteinExistence type="predicted"/>
<dbReference type="EMBL" id="CAMGYJ010000008">
    <property type="protein sequence ID" value="CAI0461094.1"/>
    <property type="molecule type" value="Genomic_DNA"/>
</dbReference>